<dbReference type="InterPro" id="IPR050680">
    <property type="entry name" value="YpeA/RimI_acetyltransf"/>
</dbReference>
<dbReference type="EC" id="2.3.1.266" evidence="5 6"/>
<sequence>MISIQSIHSDDFDALYAIESRAHLVPWSLGTFKNNQGERYLNLKLCQDEQPLGFAICQTVLDEATLFNIAIDPAYQGQGLGRQLLQTLMERLKEQGINQLWLEVRESNPARYLYEKLGFNEVDVRKNYYPCPDGGWENALVMACYLGD</sequence>
<feature type="active site" description="Proton acceptor" evidence="5">
    <location>
        <position position="103"/>
    </location>
</feature>
<name>A0A377J0C3_9PAST</name>
<feature type="domain" description="N-acetyltransferase" evidence="7">
    <location>
        <begin position="2"/>
        <end position="147"/>
    </location>
</feature>
<dbReference type="Proteomes" id="UP000255264">
    <property type="component" value="Unassembled WGS sequence"/>
</dbReference>
<organism evidence="8 9">
    <name type="scientific">Haemophilus pittmaniae</name>
    <dbReference type="NCBI Taxonomy" id="249188"/>
    <lineage>
        <taxon>Bacteria</taxon>
        <taxon>Pseudomonadati</taxon>
        <taxon>Pseudomonadota</taxon>
        <taxon>Gammaproteobacteria</taxon>
        <taxon>Pasteurellales</taxon>
        <taxon>Pasteurellaceae</taxon>
        <taxon>Haemophilus</taxon>
    </lineage>
</organism>
<evidence type="ECO:0000313" key="8">
    <source>
        <dbReference type="EMBL" id="STO93955.1"/>
    </source>
</evidence>
<evidence type="ECO:0000256" key="2">
    <source>
        <dbReference type="ARBA" id="ARBA00022490"/>
    </source>
</evidence>
<dbReference type="GO" id="GO:0005737">
    <property type="term" value="C:cytoplasm"/>
    <property type="evidence" value="ECO:0007669"/>
    <property type="project" value="UniProtKB-SubCell"/>
</dbReference>
<feature type="binding site" evidence="5">
    <location>
        <position position="108"/>
    </location>
    <ligand>
        <name>acetyl-CoA</name>
        <dbReference type="ChEBI" id="CHEBI:57288"/>
    </ligand>
</feature>
<dbReference type="NCBIfam" id="NF007025">
    <property type="entry name" value="PRK09491.1"/>
    <property type="match status" value="1"/>
</dbReference>
<dbReference type="InterPro" id="IPR006464">
    <property type="entry name" value="AcTrfase_RimI/Ard1"/>
</dbReference>
<dbReference type="Gene3D" id="3.40.630.30">
    <property type="match status" value="1"/>
</dbReference>
<dbReference type="NCBIfam" id="TIGR01575">
    <property type="entry name" value="rimI"/>
    <property type="match status" value="1"/>
</dbReference>
<gene>
    <name evidence="5" type="primary">rimI</name>
    <name evidence="8" type="ORF">NCTC13335_01870</name>
</gene>
<accession>A0A377J0C3</accession>
<feature type="binding site" evidence="5">
    <location>
        <begin position="69"/>
        <end position="71"/>
    </location>
    <ligand>
        <name>acetyl-CoA</name>
        <dbReference type="ChEBI" id="CHEBI:57288"/>
    </ligand>
</feature>
<evidence type="ECO:0000259" key="7">
    <source>
        <dbReference type="PROSITE" id="PS51186"/>
    </source>
</evidence>
<evidence type="ECO:0000256" key="1">
    <source>
        <dbReference type="ARBA" id="ARBA00005395"/>
    </source>
</evidence>
<dbReference type="Pfam" id="PF00583">
    <property type="entry name" value="Acetyltransf_1"/>
    <property type="match status" value="1"/>
</dbReference>
<proteinExistence type="inferred from homology"/>
<keyword evidence="4 5" id="KW-0012">Acyltransferase</keyword>
<comment type="similarity">
    <text evidence="1 5 6">Belongs to the acetyltransferase family. RimI subfamily.</text>
</comment>
<protein>
    <recommendedName>
        <fullName evidence="5 6">[Ribosomal protein bS18]-alanine N-acetyltransferase</fullName>
        <ecNumber evidence="5 6">2.3.1.266</ecNumber>
    </recommendedName>
</protein>
<keyword evidence="9" id="KW-1185">Reference proteome</keyword>
<dbReference type="SUPFAM" id="SSF55729">
    <property type="entry name" value="Acyl-CoA N-acyltransferases (Nat)"/>
    <property type="match status" value="1"/>
</dbReference>
<reference evidence="8 9" key="1">
    <citation type="submission" date="2018-06" db="EMBL/GenBank/DDBJ databases">
        <authorList>
            <consortium name="Pathogen Informatics"/>
            <person name="Doyle S."/>
        </authorList>
    </citation>
    <scope>NUCLEOTIDE SEQUENCE [LARGE SCALE GENOMIC DNA]</scope>
    <source>
        <strain evidence="8 9">NCTC13335</strain>
    </source>
</reference>
<comment type="subcellular location">
    <subcellularLocation>
        <location evidence="5 6">Cytoplasm</location>
    </subcellularLocation>
</comment>
<evidence type="ECO:0000256" key="3">
    <source>
        <dbReference type="ARBA" id="ARBA00022679"/>
    </source>
</evidence>
<comment type="catalytic activity">
    <reaction evidence="5 6">
        <text>N-terminal L-alanyl-[ribosomal protein bS18] + acetyl-CoA = N-terminal N(alpha)-acetyl-L-alanyl-[ribosomal protein bS18] + CoA + H(+)</text>
        <dbReference type="Rhea" id="RHEA:43756"/>
        <dbReference type="Rhea" id="RHEA-COMP:10676"/>
        <dbReference type="Rhea" id="RHEA-COMP:10677"/>
        <dbReference type="ChEBI" id="CHEBI:15378"/>
        <dbReference type="ChEBI" id="CHEBI:57287"/>
        <dbReference type="ChEBI" id="CHEBI:57288"/>
        <dbReference type="ChEBI" id="CHEBI:64718"/>
        <dbReference type="ChEBI" id="CHEBI:83683"/>
        <dbReference type="EC" id="2.3.1.266"/>
    </reaction>
</comment>
<evidence type="ECO:0000313" key="9">
    <source>
        <dbReference type="Proteomes" id="UP000255264"/>
    </source>
</evidence>
<dbReference type="AlphaFoldDB" id="A0A377J0C3"/>
<dbReference type="RefSeq" id="WP_115003524.1">
    <property type="nucleotide sequence ID" value="NZ_CAUUFB010000004.1"/>
</dbReference>
<dbReference type="GO" id="GO:0008999">
    <property type="term" value="F:protein-N-terminal-alanine acetyltransferase activity"/>
    <property type="evidence" value="ECO:0007669"/>
    <property type="project" value="UniProtKB-UniRule"/>
</dbReference>
<evidence type="ECO:0000256" key="4">
    <source>
        <dbReference type="ARBA" id="ARBA00023315"/>
    </source>
</evidence>
<keyword evidence="2 5" id="KW-0963">Cytoplasm</keyword>
<evidence type="ECO:0000256" key="6">
    <source>
        <dbReference type="RuleBase" id="RU363094"/>
    </source>
</evidence>
<dbReference type="InterPro" id="IPR016181">
    <property type="entry name" value="Acyl_CoA_acyltransferase"/>
</dbReference>
<comment type="caution">
    <text evidence="5">Lacks conserved residue(s) required for the propagation of feature annotation.</text>
</comment>
<comment type="function">
    <text evidence="5 6">Acetylates the N-terminal alanine of ribosomal protein bS18.</text>
</comment>
<dbReference type="PANTHER" id="PTHR43420">
    <property type="entry name" value="ACETYLTRANSFERASE"/>
    <property type="match status" value="1"/>
</dbReference>
<evidence type="ECO:0000256" key="5">
    <source>
        <dbReference type="HAMAP-Rule" id="MF_02210"/>
    </source>
</evidence>
<dbReference type="EMBL" id="UGHS01000004">
    <property type="protein sequence ID" value="STO93955.1"/>
    <property type="molecule type" value="Genomic_DNA"/>
</dbReference>
<dbReference type="OrthoDB" id="9796919at2"/>
<keyword evidence="3 5" id="KW-0808">Transferase</keyword>
<dbReference type="PROSITE" id="PS51186">
    <property type="entry name" value="GNAT"/>
    <property type="match status" value="1"/>
</dbReference>
<feature type="active site" description="Proton donor" evidence="5">
    <location>
        <position position="114"/>
    </location>
</feature>
<dbReference type="InterPro" id="IPR000182">
    <property type="entry name" value="GNAT_dom"/>
</dbReference>
<dbReference type="HAMAP" id="MF_02210">
    <property type="entry name" value="RimI"/>
    <property type="match status" value="1"/>
</dbReference>
<dbReference type="InterPro" id="IPR043690">
    <property type="entry name" value="RimI"/>
</dbReference>
<dbReference type="PANTHER" id="PTHR43420:SF44">
    <property type="entry name" value="ACETYLTRANSFERASE YPEA"/>
    <property type="match status" value="1"/>
</dbReference>
<dbReference type="CDD" id="cd04301">
    <property type="entry name" value="NAT_SF"/>
    <property type="match status" value="1"/>
</dbReference>